<evidence type="ECO:0000313" key="2">
    <source>
        <dbReference type="EMBL" id="MBE0344778.1"/>
    </source>
</evidence>
<organism evidence="2 3">
    <name type="scientific">Pseudoalteromonas peptidolytica F12-50-A1</name>
    <dbReference type="NCBI Taxonomy" id="1315280"/>
    <lineage>
        <taxon>Bacteria</taxon>
        <taxon>Pseudomonadati</taxon>
        <taxon>Pseudomonadota</taxon>
        <taxon>Gammaproteobacteria</taxon>
        <taxon>Alteromonadales</taxon>
        <taxon>Pseudoalteromonadaceae</taxon>
        <taxon>Pseudoalteromonas</taxon>
    </lineage>
</organism>
<dbReference type="AlphaFoldDB" id="A0A8I0T359"/>
<keyword evidence="1" id="KW-0812">Transmembrane</keyword>
<evidence type="ECO:0000256" key="1">
    <source>
        <dbReference type="SAM" id="Phobius"/>
    </source>
</evidence>
<evidence type="ECO:0000313" key="3">
    <source>
        <dbReference type="Proteomes" id="UP000660708"/>
    </source>
</evidence>
<keyword evidence="3" id="KW-1185">Reference proteome</keyword>
<feature type="transmembrane region" description="Helical" evidence="1">
    <location>
        <begin position="12"/>
        <end position="35"/>
    </location>
</feature>
<keyword evidence="1" id="KW-1133">Transmembrane helix</keyword>
<protein>
    <submittedName>
        <fullName evidence="2">Uncharacterized protein</fullName>
    </submittedName>
</protein>
<gene>
    <name evidence="2" type="ORF">PPEP_a2437</name>
</gene>
<dbReference type="EMBL" id="AQHF01000017">
    <property type="protein sequence ID" value="MBE0344778.1"/>
    <property type="molecule type" value="Genomic_DNA"/>
</dbReference>
<proteinExistence type="predicted"/>
<reference evidence="2 3" key="1">
    <citation type="submission" date="2015-06" db="EMBL/GenBank/DDBJ databases">
        <title>Genome sequence of Pseudoalteromonas peptidolytica.</title>
        <authorList>
            <person name="Xie B.-B."/>
            <person name="Rong J.-C."/>
            <person name="Qin Q.-L."/>
            <person name="Zhang Y.-Z."/>
        </authorList>
    </citation>
    <scope>NUCLEOTIDE SEQUENCE [LARGE SCALE GENOMIC DNA]</scope>
    <source>
        <strain evidence="2 3">F12-50-A1</strain>
    </source>
</reference>
<dbReference type="Proteomes" id="UP000660708">
    <property type="component" value="Unassembled WGS sequence"/>
</dbReference>
<name>A0A8I0T359_9GAMM</name>
<keyword evidence="1" id="KW-0472">Membrane</keyword>
<accession>A0A8I0T359</accession>
<comment type="caution">
    <text evidence="2">The sequence shown here is derived from an EMBL/GenBank/DDBJ whole genome shotgun (WGS) entry which is preliminary data.</text>
</comment>
<sequence>MPAQIIDGIVLLLSYHVFAILLVTSENTTWICAYLSKVELKKWRAQSARHGWDQFG</sequence>